<evidence type="ECO:0000259" key="9">
    <source>
        <dbReference type="Pfam" id="PF00127"/>
    </source>
</evidence>
<dbReference type="GO" id="GO:0009055">
    <property type="term" value="F:electron transfer activity"/>
    <property type="evidence" value="ECO:0007669"/>
    <property type="project" value="InterPro"/>
</dbReference>
<dbReference type="InterPro" id="IPR028871">
    <property type="entry name" value="BlueCu_1_BS"/>
</dbReference>
<dbReference type="SUPFAM" id="SSF49503">
    <property type="entry name" value="Cupredoxins"/>
    <property type="match status" value="1"/>
</dbReference>
<reference evidence="10" key="1">
    <citation type="submission" date="2021-07" db="EMBL/GenBank/DDBJ databases">
        <title>Draft genome of Mortierella alpina, strain LL118, isolated from an aspen leaf litter sample.</title>
        <authorList>
            <person name="Yang S."/>
            <person name="Vinatzer B.A."/>
        </authorList>
    </citation>
    <scope>NUCLEOTIDE SEQUENCE</scope>
    <source>
        <strain evidence="10">LL118</strain>
    </source>
</reference>
<comment type="cofactor">
    <cofactor evidence="1">
        <name>Cu cation</name>
        <dbReference type="ChEBI" id="CHEBI:23378"/>
    </cofactor>
</comment>
<dbReference type="AlphaFoldDB" id="A0A9P8A4L2"/>
<keyword evidence="7" id="KW-0186">Copper</keyword>
<dbReference type="Proteomes" id="UP000717515">
    <property type="component" value="Unassembled WGS sequence"/>
</dbReference>
<keyword evidence="6" id="KW-0249">Electron transport</keyword>
<name>A0A9P8A4L2_MORAP</name>
<keyword evidence="8" id="KW-0732">Signal</keyword>
<keyword evidence="4" id="KW-0479">Metal-binding</keyword>
<dbReference type="InterPro" id="IPR002386">
    <property type="entry name" value="Amicyanin/Pseudoazurin"/>
</dbReference>
<evidence type="ECO:0000256" key="2">
    <source>
        <dbReference type="ARBA" id="ARBA00004418"/>
    </source>
</evidence>
<feature type="chain" id="PRO_5040359242" description="Blue (type 1) copper domain-containing protein" evidence="8">
    <location>
        <begin position="21"/>
        <end position="110"/>
    </location>
</feature>
<evidence type="ECO:0000313" key="10">
    <source>
        <dbReference type="EMBL" id="KAG9322346.1"/>
    </source>
</evidence>
<evidence type="ECO:0000256" key="3">
    <source>
        <dbReference type="ARBA" id="ARBA00022448"/>
    </source>
</evidence>
<dbReference type="InterPro" id="IPR000923">
    <property type="entry name" value="BlueCu_1"/>
</dbReference>
<evidence type="ECO:0000256" key="1">
    <source>
        <dbReference type="ARBA" id="ARBA00001935"/>
    </source>
</evidence>
<evidence type="ECO:0000256" key="5">
    <source>
        <dbReference type="ARBA" id="ARBA00022764"/>
    </source>
</evidence>
<gene>
    <name evidence="10" type="ORF">KVV02_001328</name>
</gene>
<dbReference type="PROSITE" id="PS00196">
    <property type="entry name" value="COPPER_BLUE"/>
    <property type="match status" value="1"/>
</dbReference>
<protein>
    <recommendedName>
        <fullName evidence="9">Blue (type 1) copper domain-containing protein</fullName>
    </recommendedName>
</protein>
<feature type="domain" description="Blue (type 1) copper" evidence="9">
    <location>
        <begin position="25"/>
        <end position="109"/>
    </location>
</feature>
<sequence length="110" mass="11946">MHFKITVIPALLALAAPAIAAVYQVRTIGLEFSPSTLAIKAGDTVEWTMPEAIQHDVVQGSNCQYQAGGFKSDLLSNGKKYIHVFKKIGTYPYFCAPHCDRGMKGTITVS</sequence>
<dbReference type="InterPro" id="IPR052721">
    <property type="entry name" value="ET_Amicyanin"/>
</dbReference>
<keyword evidence="3" id="KW-0813">Transport</keyword>
<dbReference type="PANTHER" id="PTHR36507:SF1">
    <property type="entry name" value="BLL1555 PROTEIN"/>
    <property type="match status" value="1"/>
</dbReference>
<evidence type="ECO:0000256" key="4">
    <source>
        <dbReference type="ARBA" id="ARBA00022723"/>
    </source>
</evidence>
<accession>A0A9P8A4L2</accession>
<dbReference type="PANTHER" id="PTHR36507">
    <property type="entry name" value="BLL1555 PROTEIN"/>
    <property type="match status" value="1"/>
</dbReference>
<organism evidence="10 11">
    <name type="scientific">Mortierella alpina</name>
    <name type="common">Oleaginous fungus</name>
    <name type="synonym">Mortierella renispora</name>
    <dbReference type="NCBI Taxonomy" id="64518"/>
    <lineage>
        <taxon>Eukaryota</taxon>
        <taxon>Fungi</taxon>
        <taxon>Fungi incertae sedis</taxon>
        <taxon>Mucoromycota</taxon>
        <taxon>Mortierellomycotina</taxon>
        <taxon>Mortierellomycetes</taxon>
        <taxon>Mortierellales</taxon>
        <taxon>Mortierellaceae</taxon>
        <taxon>Mortierella</taxon>
    </lineage>
</organism>
<dbReference type="Pfam" id="PF00127">
    <property type="entry name" value="Copper-bind"/>
    <property type="match status" value="1"/>
</dbReference>
<dbReference type="InterPro" id="IPR008972">
    <property type="entry name" value="Cupredoxin"/>
</dbReference>
<comment type="caution">
    <text evidence="10">The sequence shown here is derived from an EMBL/GenBank/DDBJ whole genome shotgun (WGS) entry which is preliminary data.</text>
</comment>
<evidence type="ECO:0000256" key="8">
    <source>
        <dbReference type="SAM" id="SignalP"/>
    </source>
</evidence>
<dbReference type="EMBL" id="JAIFTL010000152">
    <property type="protein sequence ID" value="KAG9322346.1"/>
    <property type="molecule type" value="Genomic_DNA"/>
</dbReference>
<proteinExistence type="predicted"/>
<feature type="signal peptide" evidence="8">
    <location>
        <begin position="1"/>
        <end position="20"/>
    </location>
</feature>
<comment type="subcellular location">
    <subcellularLocation>
        <location evidence="2">Periplasm</location>
    </subcellularLocation>
</comment>
<dbReference type="GO" id="GO:0005507">
    <property type="term" value="F:copper ion binding"/>
    <property type="evidence" value="ECO:0007669"/>
    <property type="project" value="InterPro"/>
</dbReference>
<dbReference type="GO" id="GO:0042597">
    <property type="term" value="C:periplasmic space"/>
    <property type="evidence" value="ECO:0007669"/>
    <property type="project" value="UniProtKB-SubCell"/>
</dbReference>
<keyword evidence="5" id="KW-0574">Periplasm</keyword>
<dbReference type="PRINTS" id="PR00155">
    <property type="entry name" value="AMICYANIN"/>
</dbReference>
<evidence type="ECO:0000256" key="6">
    <source>
        <dbReference type="ARBA" id="ARBA00022982"/>
    </source>
</evidence>
<dbReference type="Gene3D" id="2.60.40.420">
    <property type="entry name" value="Cupredoxins - blue copper proteins"/>
    <property type="match status" value="1"/>
</dbReference>
<evidence type="ECO:0000313" key="11">
    <source>
        <dbReference type="Proteomes" id="UP000717515"/>
    </source>
</evidence>
<evidence type="ECO:0000256" key="7">
    <source>
        <dbReference type="ARBA" id="ARBA00023008"/>
    </source>
</evidence>